<dbReference type="PATRIC" id="fig|1280953.3.peg.1257"/>
<protein>
    <recommendedName>
        <fullName evidence="1">diguanylate cyclase</fullName>
        <ecNumber evidence="1">2.7.7.65</ecNumber>
    </recommendedName>
</protein>
<dbReference type="OrthoDB" id="9812260at2"/>
<evidence type="ECO:0000256" key="2">
    <source>
        <dbReference type="ARBA" id="ARBA00034247"/>
    </source>
</evidence>
<evidence type="ECO:0000256" key="3">
    <source>
        <dbReference type="SAM" id="Phobius"/>
    </source>
</evidence>
<dbReference type="PANTHER" id="PTHR45138">
    <property type="entry name" value="REGULATORY COMPONENTS OF SENSORY TRANSDUCTION SYSTEM"/>
    <property type="match status" value="1"/>
</dbReference>
<dbReference type="Pfam" id="PF00990">
    <property type="entry name" value="GGDEF"/>
    <property type="match status" value="1"/>
</dbReference>
<dbReference type="STRING" id="1280953.HOC_06228"/>
<keyword evidence="6" id="KW-1185">Reference proteome</keyword>
<dbReference type="GO" id="GO:0043709">
    <property type="term" value="P:cell adhesion involved in single-species biofilm formation"/>
    <property type="evidence" value="ECO:0007669"/>
    <property type="project" value="TreeGrafter"/>
</dbReference>
<dbReference type="SMART" id="SM00267">
    <property type="entry name" value="GGDEF"/>
    <property type="match status" value="1"/>
</dbReference>
<reference evidence="5 6" key="1">
    <citation type="journal article" date="2014" name="Antonie Van Leeuwenhoek">
        <title>Hyphomonas beringensis sp. nov. and Hyphomonas chukchiensis sp. nov., isolated from surface seawater of the Bering Sea and Chukchi Sea.</title>
        <authorList>
            <person name="Li C."/>
            <person name="Lai Q."/>
            <person name="Li G."/>
            <person name="Dong C."/>
            <person name="Wang J."/>
            <person name="Liao Y."/>
            <person name="Shao Z."/>
        </authorList>
    </citation>
    <scope>NUCLEOTIDE SEQUENCE [LARGE SCALE GENOMIC DNA]</scope>
    <source>
        <strain evidence="5 6">SCH89</strain>
    </source>
</reference>
<comment type="catalytic activity">
    <reaction evidence="2">
        <text>2 GTP = 3',3'-c-di-GMP + 2 diphosphate</text>
        <dbReference type="Rhea" id="RHEA:24898"/>
        <dbReference type="ChEBI" id="CHEBI:33019"/>
        <dbReference type="ChEBI" id="CHEBI:37565"/>
        <dbReference type="ChEBI" id="CHEBI:58805"/>
        <dbReference type="EC" id="2.7.7.65"/>
    </reaction>
</comment>
<dbReference type="EC" id="2.7.7.65" evidence="1"/>
<comment type="caution">
    <text evidence="5">The sequence shown here is derived from an EMBL/GenBank/DDBJ whole genome shotgun (WGS) entry which is preliminary data.</text>
</comment>
<feature type="domain" description="GGDEF" evidence="4">
    <location>
        <begin position="112"/>
        <end position="243"/>
    </location>
</feature>
<dbReference type="NCBIfam" id="TIGR00254">
    <property type="entry name" value="GGDEF"/>
    <property type="match status" value="1"/>
</dbReference>
<evidence type="ECO:0000256" key="1">
    <source>
        <dbReference type="ARBA" id="ARBA00012528"/>
    </source>
</evidence>
<dbReference type="RefSeq" id="WP_051624578.1">
    <property type="nucleotide sequence ID" value="NZ_ARYL01000007.1"/>
</dbReference>
<dbReference type="InterPro" id="IPR000160">
    <property type="entry name" value="GGDEF_dom"/>
</dbReference>
<gene>
    <name evidence="5" type="ORF">HOC_06228</name>
</gene>
<dbReference type="Proteomes" id="UP000024942">
    <property type="component" value="Unassembled WGS sequence"/>
</dbReference>
<keyword evidence="3" id="KW-1133">Transmembrane helix</keyword>
<feature type="transmembrane region" description="Helical" evidence="3">
    <location>
        <begin position="47"/>
        <end position="67"/>
    </location>
</feature>
<dbReference type="PROSITE" id="PS50887">
    <property type="entry name" value="GGDEF"/>
    <property type="match status" value="1"/>
</dbReference>
<proteinExistence type="predicted"/>
<feature type="transmembrane region" description="Helical" evidence="3">
    <location>
        <begin position="16"/>
        <end position="35"/>
    </location>
</feature>
<sequence>MTNDFRHQFWKQQIQTSAIVCVGVVIAALVMIWIGTFDLDMSIRIRGLILAGLISGVLAPLGSAYAIRQNSRHLALHMQYERLANSDDLTGLANRRCFNRRGAARLAGAGRKQIALLLVDIDWFKRVNDMHGHEAGDDVLCHVAQTLIHASPDGALIARLGGEEFTVMCEISSHAELTLLAEKLRRATEATHIIYHGEPIRVTISLGLAIARPGDTLSALLSRADKALYGAKDHGRNQFSVAA</sequence>
<dbReference type="CDD" id="cd01949">
    <property type="entry name" value="GGDEF"/>
    <property type="match status" value="1"/>
</dbReference>
<evidence type="ECO:0000313" key="6">
    <source>
        <dbReference type="Proteomes" id="UP000024942"/>
    </source>
</evidence>
<evidence type="ECO:0000259" key="4">
    <source>
        <dbReference type="PROSITE" id="PS50887"/>
    </source>
</evidence>
<evidence type="ECO:0000313" key="5">
    <source>
        <dbReference type="EMBL" id="KDA03210.1"/>
    </source>
</evidence>
<organism evidence="5 6">
    <name type="scientific">Hyphomonas oceanitis SCH89</name>
    <dbReference type="NCBI Taxonomy" id="1280953"/>
    <lineage>
        <taxon>Bacteria</taxon>
        <taxon>Pseudomonadati</taxon>
        <taxon>Pseudomonadota</taxon>
        <taxon>Alphaproteobacteria</taxon>
        <taxon>Hyphomonadales</taxon>
        <taxon>Hyphomonadaceae</taxon>
        <taxon>Hyphomonas</taxon>
    </lineage>
</organism>
<dbReference type="eggNOG" id="COG3706">
    <property type="taxonomic scope" value="Bacteria"/>
</dbReference>
<dbReference type="InterPro" id="IPR050469">
    <property type="entry name" value="Diguanylate_Cyclase"/>
</dbReference>
<name>A0A059G9E5_9PROT</name>
<dbReference type="GO" id="GO:0052621">
    <property type="term" value="F:diguanylate cyclase activity"/>
    <property type="evidence" value="ECO:0007669"/>
    <property type="project" value="UniProtKB-EC"/>
</dbReference>
<dbReference type="GO" id="GO:0005886">
    <property type="term" value="C:plasma membrane"/>
    <property type="evidence" value="ECO:0007669"/>
    <property type="project" value="TreeGrafter"/>
</dbReference>
<dbReference type="EMBL" id="ARYL01000007">
    <property type="protein sequence ID" value="KDA03210.1"/>
    <property type="molecule type" value="Genomic_DNA"/>
</dbReference>
<dbReference type="FunFam" id="3.30.70.270:FF:000001">
    <property type="entry name" value="Diguanylate cyclase domain protein"/>
    <property type="match status" value="1"/>
</dbReference>
<dbReference type="PANTHER" id="PTHR45138:SF9">
    <property type="entry name" value="DIGUANYLATE CYCLASE DGCM-RELATED"/>
    <property type="match status" value="1"/>
</dbReference>
<dbReference type="Gene3D" id="3.30.70.270">
    <property type="match status" value="1"/>
</dbReference>
<keyword evidence="3" id="KW-0472">Membrane</keyword>
<dbReference type="AlphaFoldDB" id="A0A059G9E5"/>
<keyword evidence="3" id="KW-0812">Transmembrane</keyword>
<dbReference type="GO" id="GO:1902201">
    <property type="term" value="P:negative regulation of bacterial-type flagellum-dependent cell motility"/>
    <property type="evidence" value="ECO:0007669"/>
    <property type="project" value="TreeGrafter"/>
</dbReference>
<dbReference type="InterPro" id="IPR043128">
    <property type="entry name" value="Rev_trsase/Diguanyl_cyclase"/>
</dbReference>
<dbReference type="InterPro" id="IPR029787">
    <property type="entry name" value="Nucleotide_cyclase"/>
</dbReference>
<dbReference type="SUPFAM" id="SSF55073">
    <property type="entry name" value="Nucleotide cyclase"/>
    <property type="match status" value="1"/>
</dbReference>
<accession>A0A059G9E5</accession>